<sequence length="46" mass="5098">MIINDQKTIEVTVIPNDCDATKLTRKLLMGPMMVTAMASTVQFIIT</sequence>
<gene>
    <name evidence="1" type="ORF">ASZ90_008119</name>
</gene>
<dbReference type="AlphaFoldDB" id="A0A0W8FMB8"/>
<comment type="caution">
    <text evidence="1">The sequence shown here is derived from an EMBL/GenBank/DDBJ whole genome shotgun (WGS) entry which is preliminary data.</text>
</comment>
<evidence type="ECO:0000313" key="1">
    <source>
        <dbReference type="EMBL" id="KUG22101.1"/>
    </source>
</evidence>
<reference evidence="1" key="1">
    <citation type="journal article" date="2015" name="Proc. Natl. Acad. Sci. U.S.A.">
        <title>Networks of energetic and metabolic interactions define dynamics in microbial communities.</title>
        <authorList>
            <person name="Embree M."/>
            <person name="Liu J.K."/>
            <person name="Al-Bassam M.M."/>
            <person name="Zengler K."/>
        </authorList>
    </citation>
    <scope>NUCLEOTIDE SEQUENCE</scope>
</reference>
<name>A0A0W8FMB8_9ZZZZ</name>
<proteinExistence type="predicted"/>
<accession>A0A0W8FMB8</accession>
<organism evidence="1">
    <name type="scientific">hydrocarbon metagenome</name>
    <dbReference type="NCBI Taxonomy" id="938273"/>
    <lineage>
        <taxon>unclassified sequences</taxon>
        <taxon>metagenomes</taxon>
        <taxon>ecological metagenomes</taxon>
    </lineage>
</organism>
<dbReference type="EMBL" id="LNQE01000986">
    <property type="protein sequence ID" value="KUG22101.1"/>
    <property type="molecule type" value="Genomic_DNA"/>
</dbReference>
<protein>
    <submittedName>
        <fullName evidence="1">Uncharacterized protein</fullName>
    </submittedName>
</protein>